<dbReference type="PANTHER" id="PTHR47784:SF4">
    <property type="entry name" value="ZN(II)2CYS6 TRANSCRIPTION FACTOR (EUROFUNG)"/>
    <property type="match status" value="1"/>
</dbReference>
<dbReference type="RefSeq" id="XP_035325020.1">
    <property type="nucleotide sequence ID" value="XM_035462090.1"/>
</dbReference>
<dbReference type="Gene3D" id="4.10.240.10">
    <property type="entry name" value="Zn(2)-C6 fungal-type DNA-binding domain"/>
    <property type="match status" value="1"/>
</dbReference>
<proteinExistence type="predicted"/>
<feature type="compositionally biased region" description="Low complexity" evidence="2">
    <location>
        <begin position="104"/>
        <end position="115"/>
    </location>
</feature>
<dbReference type="SMART" id="SM00066">
    <property type="entry name" value="GAL4"/>
    <property type="match status" value="1"/>
</dbReference>
<feature type="compositionally biased region" description="Low complexity" evidence="2">
    <location>
        <begin position="1"/>
        <end position="25"/>
    </location>
</feature>
<evidence type="ECO:0000259" key="3">
    <source>
        <dbReference type="PROSITE" id="PS50048"/>
    </source>
</evidence>
<feature type="compositionally biased region" description="Low complexity" evidence="2">
    <location>
        <begin position="219"/>
        <end position="236"/>
    </location>
</feature>
<dbReference type="InterPro" id="IPR036864">
    <property type="entry name" value="Zn2-C6_fun-type_DNA-bd_sf"/>
</dbReference>
<reference evidence="4" key="1">
    <citation type="submission" date="2020-03" db="EMBL/GenBank/DDBJ databases">
        <title>Site-based positive gene gene selection in Geosmithia morbida across the United States reveals a broad range of putative effectors and factors for local host and environmental adapation.</title>
        <authorList>
            <person name="Onufrak A."/>
            <person name="Murdoch R.W."/>
            <person name="Gazis R."/>
            <person name="Huff M."/>
            <person name="Staton M."/>
            <person name="Klingeman W."/>
            <person name="Hadziabdic D."/>
        </authorList>
    </citation>
    <scope>NUCLEOTIDE SEQUENCE</scope>
    <source>
        <strain evidence="4">1262</strain>
    </source>
</reference>
<dbReference type="InterPro" id="IPR001138">
    <property type="entry name" value="Zn2Cys6_DnaBD"/>
</dbReference>
<feature type="compositionally biased region" description="Basic residues" evidence="2">
    <location>
        <begin position="26"/>
        <end position="35"/>
    </location>
</feature>
<keyword evidence="1" id="KW-0539">Nucleus</keyword>
<dbReference type="Pfam" id="PF00172">
    <property type="entry name" value="Zn_clus"/>
    <property type="match status" value="1"/>
</dbReference>
<dbReference type="Proteomes" id="UP000749293">
    <property type="component" value="Unassembled WGS sequence"/>
</dbReference>
<evidence type="ECO:0000256" key="1">
    <source>
        <dbReference type="ARBA" id="ARBA00023242"/>
    </source>
</evidence>
<evidence type="ECO:0000313" key="5">
    <source>
        <dbReference type="Proteomes" id="UP000749293"/>
    </source>
</evidence>
<evidence type="ECO:0000313" key="4">
    <source>
        <dbReference type="EMBL" id="KAF4126368.1"/>
    </source>
</evidence>
<dbReference type="CDD" id="cd00067">
    <property type="entry name" value="GAL4"/>
    <property type="match status" value="1"/>
</dbReference>
<dbReference type="InterPro" id="IPR053157">
    <property type="entry name" value="Sterol_Uptake_Regulator"/>
</dbReference>
<accession>A0A9P4Z0C5</accession>
<keyword evidence="5" id="KW-1185">Reference proteome</keyword>
<comment type="caution">
    <text evidence="4">The sequence shown here is derived from an EMBL/GenBank/DDBJ whole genome shotgun (WGS) entry which is preliminary data.</text>
</comment>
<feature type="compositionally biased region" description="Pro residues" evidence="2">
    <location>
        <begin position="205"/>
        <end position="218"/>
    </location>
</feature>
<feature type="compositionally biased region" description="Basic residues" evidence="2">
    <location>
        <begin position="89"/>
        <end position="103"/>
    </location>
</feature>
<dbReference type="OrthoDB" id="4937900at2759"/>
<feature type="region of interest" description="Disordered" evidence="2">
    <location>
        <begin position="1"/>
        <end position="36"/>
    </location>
</feature>
<dbReference type="SUPFAM" id="SSF101447">
    <property type="entry name" value="Formin homology 2 domain (FH2 domain)"/>
    <property type="match status" value="1"/>
</dbReference>
<dbReference type="GeneID" id="55966334"/>
<organism evidence="4 5">
    <name type="scientific">Geosmithia morbida</name>
    <dbReference type="NCBI Taxonomy" id="1094350"/>
    <lineage>
        <taxon>Eukaryota</taxon>
        <taxon>Fungi</taxon>
        <taxon>Dikarya</taxon>
        <taxon>Ascomycota</taxon>
        <taxon>Pezizomycotina</taxon>
        <taxon>Sordariomycetes</taxon>
        <taxon>Hypocreomycetidae</taxon>
        <taxon>Hypocreales</taxon>
        <taxon>Bionectriaceae</taxon>
        <taxon>Geosmithia</taxon>
    </lineage>
</organism>
<sequence length="537" mass="57850">MSTTTTATTTTPAPSATVTASAAGTKSRRSHRKSRNGCIECKRRHIRCDEGRPACTNCTIAERNCSFPVPPAAPAVHTPGTSTLEVPSSHHHSHSHRHHHGHSPARSSSSFGSRDAASDDFFPRPPPMTASAPIAGLHHHFHHQSYHALHPQQHQPQHQHHQPQQHQQHQQQHQQQPLPGLSSTQQQQSLPSFNESFANAGPAATVPPPPPPPPPPPSSSSRAGSGSAGSAAGGAPFPGGSVTSVFTPQHLVLLHHLEADMGSDILGQGQTSTVLDVAIRRVAECPYLIDELLAFSALHLAHRAPETAGSFAHQSTELQTRGLSYFAREVEYLGAADSHVAGPRFLYATLLSLHSLAETLVYLRADLDLFVDRFIECIHLHRGILHTLRFQFDLLLRSELSPIISIAQLQTSGGPLLGHECKPLAALVESSAAAAAGLAELPASEAACCRDVVNLLQWAFDLSAQLPSRDFPHAVSGFIVLVPHDFVAVLRARRPVALVILAYFGVLMHRTRRYWICGDNGALMIGTVARQLGPRTP</sequence>
<dbReference type="GO" id="GO:0001228">
    <property type="term" value="F:DNA-binding transcription activator activity, RNA polymerase II-specific"/>
    <property type="evidence" value="ECO:0007669"/>
    <property type="project" value="TreeGrafter"/>
</dbReference>
<dbReference type="SUPFAM" id="SSF57701">
    <property type="entry name" value="Zn2/Cys6 DNA-binding domain"/>
    <property type="match status" value="1"/>
</dbReference>
<feature type="compositionally biased region" description="Low complexity" evidence="2">
    <location>
        <begin position="164"/>
        <end position="192"/>
    </location>
</feature>
<dbReference type="AlphaFoldDB" id="A0A9P4Z0C5"/>
<gene>
    <name evidence="4" type="ORF">GMORB2_0104</name>
</gene>
<dbReference type="EMBL" id="JAANYQ010000001">
    <property type="protein sequence ID" value="KAF4126368.1"/>
    <property type="molecule type" value="Genomic_DNA"/>
</dbReference>
<dbReference type="PROSITE" id="PS00463">
    <property type="entry name" value="ZN2_CY6_FUNGAL_1"/>
    <property type="match status" value="1"/>
</dbReference>
<feature type="region of interest" description="Disordered" evidence="2">
    <location>
        <begin position="76"/>
        <end position="236"/>
    </location>
</feature>
<feature type="domain" description="Zn(2)-C6 fungal-type" evidence="3">
    <location>
        <begin position="37"/>
        <end position="67"/>
    </location>
</feature>
<protein>
    <submittedName>
        <fullName evidence="4">Fungal Zn(2)-Cys(6) binuclear cluster domain</fullName>
    </submittedName>
</protein>
<evidence type="ECO:0000256" key="2">
    <source>
        <dbReference type="SAM" id="MobiDB-lite"/>
    </source>
</evidence>
<dbReference type="PANTHER" id="PTHR47784">
    <property type="entry name" value="STEROL UPTAKE CONTROL PROTEIN 2"/>
    <property type="match status" value="1"/>
</dbReference>
<dbReference type="PROSITE" id="PS50048">
    <property type="entry name" value="ZN2_CY6_FUNGAL_2"/>
    <property type="match status" value="1"/>
</dbReference>
<dbReference type="GO" id="GO:0008270">
    <property type="term" value="F:zinc ion binding"/>
    <property type="evidence" value="ECO:0007669"/>
    <property type="project" value="InterPro"/>
</dbReference>
<name>A0A9P4Z0C5_9HYPO</name>